<evidence type="ECO:0000256" key="2">
    <source>
        <dbReference type="SAM" id="MobiDB-lite"/>
    </source>
</evidence>
<dbReference type="Gene3D" id="2.130.10.10">
    <property type="entry name" value="YVTN repeat-like/Quinoprotein amine dehydrogenase"/>
    <property type="match status" value="1"/>
</dbReference>
<dbReference type="OrthoDB" id="308449at2759"/>
<keyword evidence="4" id="KW-1185">Reference proteome</keyword>
<dbReference type="Pfam" id="PF00400">
    <property type="entry name" value="WD40"/>
    <property type="match status" value="3"/>
</dbReference>
<dbReference type="PANTHER" id="PTHR44675">
    <property type="entry name" value="PAK1 INTERACTING PROTEIN 1"/>
    <property type="match status" value="1"/>
</dbReference>
<keyword evidence="1" id="KW-0853">WD repeat</keyword>
<evidence type="ECO:0000256" key="1">
    <source>
        <dbReference type="PROSITE-ProRule" id="PRU00221"/>
    </source>
</evidence>
<dbReference type="AlphaFoldDB" id="A0A2P7Z6F8"/>
<feature type="region of interest" description="Disordered" evidence="2">
    <location>
        <begin position="497"/>
        <end position="524"/>
    </location>
</feature>
<keyword evidence="3" id="KW-0418">Kinase</keyword>
<feature type="compositionally biased region" description="Low complexity" evidence="2">
    <location>
        <begin position="31"/>
        <end position="45"/>
    </location>
</feature>
<feature type="repeat" description="WD" evidence="1">
    <location>
        <begin position="119"/>
        <end position="157"/>
    </location>
</feature>
<sequence>MSESILKRKRPQQDGSRSQKPKKAVKVQDMPTKPALKKSPSAPAPGLARATLKAQITTNEKDTKRLEHTKASSLSIQIVTGSYERVLHGFIATVPAAAESVEPTPSEPPQTTFSDTFLFSAHSSSIRSLAFSQTQASKRILATGSSDERINLYQISTLAPSPLKTGPKPSLPSLTSTSVVENPRNRELGSLLHHSRTITSLSFPTKSKLFSAAEDNTIGITRTRDWTTLSTIKAPVPKPVGRPSGDTAAPGEVPSGVNDFAVHPSMKLMLSVSKGERCMRLWNLVTGKKAGVLNFSKEVLAQVGEGRFSTGEGRKVLWRQDGEGFIVVFERGAVVYGMDSKPLRVLKLQRGKVCQAKFVPGNDAVLAVSTEDGRVLFYNVADQDAKADTKVLSSCPCFAEIPTLEAQSSGRIKDFEILELESEAAHDSQLIFITASSDGAVRLWDVPRPSISRPELANGTSNGKTDAAAKDVKQVGSLLGVRETGNRLTCLTAFVMEEATDQEDAPGKGEVGDRLGSDSDSDDE</sequence>
<reference evidence="3 4" key="1">
    <citation type="submission" date="2017-05" db="EMBL/GenBank/DDBJ databases">
        <title>Draft genome sequence of Elsinoe australis.</title>
        <authorList>
            <person name="Cheng Q."/>
        </authorList>
    </citation>
    <scope>NUCLEOTIDE SEQUENCE [LARGE SCALE GENOMIC DNA]</scope>
    <source>
        <strain evidence="3 4">NL1</strain>
    </source>
</reference>
<feature type="compositionally biased region" description="Basic and acidic residues" evidence="2">
    <location>
        <begin position="505"/>
        <end position="517"/>
    </location>
</feature>
<dbReference type="SMART" id="SM00320">
    <property type="entry name" value="WD40"/>
    <property type="match status" value="5"/>
</dbReference>
<evidence type="ECO:0000313" key="4">
    <source>
        <dbReference type="Proteomes" id="UP000243723"/>
    </source>
</evidence>
<dbReference type="InterPro" id="IPR036322">
    <property type="entry name" value="WD40_repeat_dom_sf"/>
</dbReference>
<evidence type="ECO:0000313" key="3">
    <source>
        <dbReference type="EMBL" id="PSK43785.1"/>
    </source>
</evidence>
<dbReference type="InterPro" id="IPR001680">
    <property type="entry name" value="WD40_rpt"/>
</dbReference>
<dbReference type="InterPro" id="IPR051959">
    <property type="entry name" value="PAK1-Kinase_Regulator"/>
</dbReference>
<dbReference type="PROSITE" id="PS50082">
    <property type="entry name" value="WD_REPEATS_2"/>
    <property type="match status" value="2"/>
</dbReference>
<dbReference type="PANTHER" id="PTHR44675:SF1">
    <property type="entry name" value="P21-ACTIVATED PROTEIN KINASE-INTERACTING PROTEIN 1"/>
    <property type="match status" value="1"/>
</dbReference>
<feature type="region of interest" description="Disordered" evidence="2">
    <location>
        <begin position="1"/>
        <end position="47"/>
    </location>
</feature>
<keyword evidence="3" id="KW-0808">Transferase</keyword>
<dbReference type="STRING" id="40998.A0A2P7Z6F8"/>
<proteinExistence type="predicted"/>
<protein>
    <submittedName>
        <fullName evidence="3">p21-activated protein kinase-interacting protein 1-like</fullName>
    </submittedName>
</protein>
<comment type="caution">
    <text evidence="3">The sequence shown here is derived from an EMBL/GenBank/DDBJ whole genome shotgun (WGS) entry which is preliminary data.</text>
</comment>
<dbReference type="EMBL" id="NHZQ01000305">
    <property type="protein sequence ID" value="PSK43785.1"/>
    <property type="molecule type" value="Genomic_DNA"/>
</dbReference>
<organism evidence="3 4">
    <name type="scientific">Elsinoe australis</name>
    <dbReference type="NCBI Taxonomy" id="40998"/>
    <lineage>
        <taxon>Eukaryota</taxon>
        <taxon>Fungi</taxon>
        <taxon>Dikarya</taxon>
        <taxon>Ascomycota</taxon>
        <taxon>Pezizomycotina</taxon>
        <taxon>Dothideomycetes</taxon>
        <taxon>Dothideomycetidae</taxon>
        <taxon>Myriangiales</taxon>
        <taxon>Elsinoaceae</taxon>
        <taxon>Elsinoe</taxon>
    </lineage>
</organism>
<dbReference type="SUPFAM" id="SSF50978">
    <property type="entry name" value="WD40 repeat-like"/>
    <property type="match status" value="1"/>
</dbReference>
<accession>A0A2P7Z6F8</accession>
<dbReference type="InterPro" id="IPR015943">
    <property type="entry name" value="WD40/YVTN_repeat-like_dom_sf"/>
</dbReference>
<dbReference type="Proteomes" id="UP000243723">
    <property type="component" value="Unassembled WGS sequence"/>
</dbReference>
<gene>
    <name evidence="3" type="ORF">B9Z65_7299</name>
</gene>
<dbReference type="GO" id="GO:0016301">
    <property type="term" value="F:kinase activity"/>
    <property type="evidence" value="ECO:0007669"/>
    <property type="project" value="UniProtKB-KW"/>
</dbReference>
<name>A0A2P7Z6F8_9PEZI</name>
<feature type="repeat" description="WD" evidence="1">
    <location>
        <begin position="432"/>
        <end position="446"/>
    </location>
</feature>